<dbReference type="AlphaFoldDB" id="A0A8G0LF53"/>
<reference evidence="2 3" key="1">
    <citation type="journal article" date="2021" name="BMC Genomics">
        <title>Telomere-to-telomere genome assembly of asparaginase-producing Trichoderma simmonsii.</title>
        <authorList>
            <person name="Chung D."/>
            <person name="Kwon Y.M."/>
            <person name="Yang Y."/>
        </authorList>
    </citation>
    <scope>NUCLEOTIDE SEQUENCE [LARGE SCALE GENOMIC DNA]</scope>
    <source>
        <strain evidence="2 3">GH-Sj1</strain>
    </source>
</reference>
<evidence type="ECO:0000256" key="1">
    <source>
        <dbReference type="SAM" id="MobiDB-lite"/>
    </source>
</evidence>
<evidence type="ECO:0000313" key="2">
    <source>
        <dbReference type="EMBL" id="QYT01198.1"/>
    </source>
</evidence>
<organism evidence="2 3">
    <name type="scientific">Trichoderma simmonsii</name>
    <dbReference type="NCBI Taxonomy" id="1491479"/>
    <lineage>
        <taxon>Eukaryota</taxon>
        <taxon>Fungi</taxon>
        <taxon>Dikarya</taxon>
        <taxon>Ascomycota</taxon>
        <taxon>Pezizomycotina</taxon>
        <taxon>Sordariomycetes</taxon>
        <taxon>Hypocreomycetidae</taxon>
        <taxon>Hypocreales</taxon>
        <taxon>Hypocreaceae</taxon>
        <taxon>Trichoderma</taxon>
    </lineage>
</organism>
<evidence type="ECO:0008006" key="4">
    <source>
        <dbReference type="Google" id="ProtNLM"/>
    </source>
</evidence>
<gene>
    <name evidence="2" type="ORF">H0G86_008244</name>
</gene>
<dbReference type="EMBL" id="CP075867">
    <property type="protein sequence ID" value="QYT01198.1"/>
    <property type="molecule type" value="Genomic_DNA"/>
</dbReference>
<accession>A0A8G0LF53</accession>
<feature type="region of interest" description="Disordered" evidence="1">
    <location>
        <begin position="255"/>
        <end position="323"/>
    </location>
</feature>
<feature type="compositionally biased region" description="Polar residues" evidence="1">
    <location>
        <begin position="268"/>
        <end position="286"/>
    </location>
</feature>
<dbReference type="CDD" id="cd00048">
    <property type="entry name" value="DSRM_SF"/>
    <property type="match status" value="1"/>
</dbReference>
<sequence>MRRQPRPPLSGVSFPSPATLGRRALSSRRNRTRNRTQQHVVNHSQIHTRTRNNSNSRLIAAAQQRPSASSSARFYSALSSLIESTAKESRDNIIMAAQSCPVPWARIKLWIEAQEKAEKQGNPLTKPQLQALSHLVSFVEGPEPDISAQDHVSLLTQHIQFHHKKDASSHLPIYEDVGLEVPISGNFHWRWRTTCSLPSASHMIFPCEGHGVSQGQQPPLFATKKASKQYAAMHALAYLRAMRPPPAAIIAPAPSPASNRVSGGVSLKSATPAVSKSPKASDSSLAMPTGDAGGAPLAPPLPSAEITAQDKPTPAVEPQGASATADGEFYTGDMPSLLEQVAEGAKRLNFGVPKYEIVEDPNKPGSFNGKPIFVNGGRMPDDIGHVTGAMSKSVARQLIAEQLNEYFTAELKQRDDIFRSFTATPVKNLTS</sequence>
<evidence type="ECO:0000313" key="3">
    <source>
        <dbReference type="Proteomes" id="UP000826661"/>
    </source>
</evidence>
<proteinExistence type="predicted"/>
<dbReference type="Proteomes" id="UP000826661">
    <property type="component" value="Chromosome IV"/>
</dbReference>
<name>A0A8G0LF53_9HYPO</name>
<keyword evidence="3" id="KW-1185">Reference proteome</keyword>
<protein>
    <recommendedName>
        <fullName evidence="4">DRBM domain-containing protein</fullName>
    </recommendedName>
</protein>